<dbReference type="Pfam" id="PF00084">
    <property type="entry name" value="Sushi"/>
    <property type="match status" value="8"/>
</dbReference>
<feature type="domain" description="Sushi" evidence="8">
    <location>
        <begin position="558"/>
        <end position="629"/>
    </location>
</feature>
<feature type="domain" description="Sushi" evidence="8">
    <location>
        <begin position="977"/>
        <end position="1054"/>
    </location>
</feature>
<feature type="domain" description="Sushi" evidence="8">
    <location>
        <begin position="907"/>
        <end position="974"/>
    </location>
</feature>
<dbReference type="SUPFAM" id="SSF57535">
    <property type="entry name" value="Complement control module/SCR domain"/>
    <property type="match status" value="10"/>
</dbReference>
<dbReference type="AlphaFoldDB" id="A0A9J6CGK8"/>
<feature type="domain" description="Sushi" evidence="8">
    <location>
        <begin position="231"/>
        <end position="290"/>
    </location>
</feature>
<feature type="disulfide bond" evidence="5">
    <location>
        <begin position="1025"/>
        <end position="1052"/>
    </location>
</feature>
<dbReference type="InterPro" id="IPR000436">
    <property type="entry name" value="Sushi_SCR_CCP_dom"/>
</dbReference>
<dbReference type="Proteomes" id="UP001107558">
    <property type="component" value="Chromosome 1"/>
</dbReference>
<protein>
    <submittedName>
        <fullName evidence="10">Uncharacterized protein</fullName>
    </submittedName>
</protein>
<dbReference type="OrthoDB" id="5804959at2759"/>
<evidence type="ECO:0000256" key="4">
    <source>
        <dbReference type="ARBA" id="ARBA00023157"/>
    </source>
</evidence>
<name>A0A9J6CGK8_POLVA</name>
<dbReference type="PROSITE" id="PS51390">
    <property type="entry name" value="WAP"/>
    <property type="match status" value="1"/>
</dbReference>
<keyword evidence="4 5" id="KW-1015">Disulfide bond</keyword>
<evidence type="ECO:0000259" key="8">
    <source>
        <dbReference type="PROSITE" id="PS50923"/>
    </source>
</evidence>
<feature type="disulfide bond" evidence="5">
    <location>
        <begin position="135"/>
        <end position="162"/>
    </location>
</feature>
<dbReference type="PANTHER" id="PTHR45656:SF4">
    <property type="entry name" value="PROTEIN CBR-CLEC-78"/>
    <property type="match status" value="1"/>
</dbReference>
<evidence type="ECO:0000256" key="3">
    <source>
        <dbReference type="ARBA" id="ARBA00022737"/>
    </source>
</evidence>
<feature type="region of interest" description="Disordered" evidence="6">
    <location>
        <begin position="26"/>
        <end position="63"/>
    </location>
</feature>
<sequence length="1261" mass="140754">MKNFQLFWIILVSAIFFQRGYSGPTTVTEDPDDWEEEDDSSEADDDGRVYKNPRNFPSPDCPRDEEQATLLGQKCLRKCSSDEDCKSKKKKCLCDGACGMSCIKPDRECPELEHPALGTVVMSGRTFGSRASYTCNHGYHVVGLQTRVCQAYGSWSGSEPACKQNIYCLAPPTIEHARHSALPEQATFDLDSTVQYHCHLGYATAGFPRAKCLAIDGQASWYGPDISCEPRSCGQPVDPANSGWHAGECYTYGCRITYHCGEGYELVGKQAADCQADGVWAPKEVPTCVLVTAVQCPQPDNPRNGKAIYTSVSYNSVVSYECRYGYTLIGESSRRCGADKKWSGSLPQCKEINCGHPGTLYNGWLENVEAGFGLGSSIIFRCQPEMLLVGNASTVCQIDGRWRYPLPQCLAPCVVPSISQGIVVPIEVDIPDTNATQATPIGMGIGSSKVRHGTILEVICDEHYEFPLTSLSPPTCNNGTWSTIPRCVPARCKTLPKAPKFAMVISPKTEHGMKARFKCKDGWQLATADGKPINDSNEHVLTCLFGNWSGEYPICQEVYCQFLGIIPNGKVLLVGNMGLYDYRPYVKKVINNKQIMYDCDKGYVLENGASGATCIGGKWQPSQLPDCLLGQHPRLRWTRKKRSVDLKFTRAKFMLNHYRNIKRKHFDHHKIDEFIKKAAAREKRSIINESQKHFLEYLNNIVQNESREKKKRENRDFSEIDRAYSKYYEKIKARYRNYVKNLFPNQKQKNSLINNSYPMQPVAEEEVKNTRKIQDGRWFNAPEFRYRAIQKARSSYTKDLQNEEIDADLDDQPVAIPTINDSTRSNKYETSIINTNASISNYYPSYNEKQQQIEENNENGAKKHSSSVDIAANIYAQLQSQIVRRKRDTDDDGKDDDIGVVGKKKRGPCEPITELDHMQMEIVKPPKNPNDSFGHGMVLKITCNSGYHSNIQTVNSTVRCNKGVWKPVKPVCTVTKGPCFVPSVEHGSYYEMPSSDPLIEQIKPTTSPLTPLARVDNGITIAFQCDTGYNIQGSNSIKCIDGNWSSQASPECLPAPCVLPEILHAVYQGGYRLGLTIAHGSHVMVVCENGAANTIPPVQMDCALGLLTPTTVSCSFTASRKSRDDEMNSFIVDDGNVTTSSEEGGDFCGPPSKDQAMLIYKNEDTEIDDTYPAGTEISFSCIPSITGERTTWKIVCENGHWIGRAHDCEDDERLYNTPLANGSCVFKNTDPHVANFYNDLEIRESYVEFPAGTTLISRYHI</sequence>
<proteinExistence type="predicted"/>
<feature type="disulfide bond" evidence="5">
    <location>
        <begin position="322"/>
        <end position="349"/>
    </location>
</feature>
<reference evidence="10" key="1">
    <citation type="submission" date="2021-03" db="EMBL/GenBank/DDBJ databases">
        <title>Chromosome level genome of the anhydrobiotic midge Polypedilum vanderplanki.</title>
        <authorList>
            <person name="Yoshida Y."/>
            <person name="Kikawada T."/>
            <person name="Gusev O."/>
        </authorList>
    </citation>
    <scope>NUCLEOTIDE SEQUENCE</scope>
    <source>
        <strain evidence="10">NIAS01</strain>
        <tissue evidence="10">Whole body or cell culture</tissue>
    </source>
</reference>
<evidence type="ECO:0000259" key="9">
    <source>
        <dbReference type="PROSITE" id="PS51390"/>
    </source>
</evidence>
<organism evidence="10 11">
    <name type="scientific">Polypedilum vanderplanki</name>
    <name type="common">Sleeping chironomid midge</name>
    <dbReference type="NCBI Taxonomy" id="319348"/>
    <lineage>
        <taxon>Eukaryota</taxon>
        <taxon>Metazoa</taxon>
        <taxon>Ecdysozoa</taxon>
        <taxon>Arthropoda</taxon>
        <taxon>Hexapoda</taxon>
        <taxon>Insecta</taxon>
        <taxon>Pterygota</taxon>
        <taxon>Neoptera</taxon>
        <taxon>Endopterygota</taxon>
        <taxon>Diptera</taxon>
        <taxon>Nematocera</taxon>
        <taxon>Chironomoidea</taxon>
        <taxon>Chironomidae</taxon>
        <taxon>Chironominae</taxon>
        <taxon>Polypedilum</taxon>
        <taxon>Polypedilum</taxon>
    </lineage>
</organism>
<dbReference type="Pfam" id="PF00095">
    <property type="entry name" value="WAP"/>
    <property type="match status" value="1"/>
</dbReference>
<feature type="domain" description="Sushi" evidence="8">
    <location>
        <begin position="166"/>
        <end position="230"/>
    </location>
</feature>
<feature type="domain" description="Sushi" evidence="8">
    <location>
        <begin position="352"/>
        <end position="411"/>
    </location>
</feature>
<gene>
    <name evidence="10" type="ORF">PVAND_010551</name>
</gene>
<dbReference type="FunFam" id="2.10.70.10:FF:000086">
    <property type="entry name" value="Hig-anchoring scaffold protein, isoform A"/>
    <property type="match status" value="1"/>
</dbReference>
<comment type="caution">
    <text evidence="5">Lacks conserved residue(s) required for the propagation of feature annotation.</text>
</comment>
<dbReference type="EMBL" id="JADBJN010000001">
    <property type="protein sequence ID" value="KAG5681085.1"/>
    <property type="molecule type" value="Genomic_DNA"/>
</dbReference>
<feature type="disulfide bond" evidence="5">
    <location>
        <begin position="382"/>
        <end position="409"/>
    </location>
</feature>
<evidence type="ECO:0000256" key="1">
    <source>
        <dbReference type="ARBA" id="ARBA00022659"/>
    </source>
</evidence>
<evidence type="ECO:0000256" key="5">
    <source>
        <dbReference type="PROSITE-ProRule" id="PRU00302"/>
    </source>
</evidence>
<keyword evidence="2 7" id="KW-0732">Signal</keyword>
<dbReference type="Gene3D" id="2.10.70.10">
    <property type="entry name" value="Complement Module, domain 1"/>
    <property type="match status" value="10"/>
</dbReference>
<dbReference type="SMART" id="SM00032">
    <property type="entry name" value="CCP"/>
    <property type="match status" value="12"/>
</dbReference>
<feature type="domain" description="Sushi" evidence="8">
    <location>
        <begin position="294"/>
        <end position="351"/>
    </location>
</feature>
<feature type="domain" description="Sushi" evidence="8">
    <location>
        <begin position="100"/>
        <end position="164"/>
    </location>
</feature>
<accession>A0A9J6CGK8</accession>
<dbReference type="GO" id="GO:0005576">
    <property type="term" value="C:extracellular region"/>
    <property type="evidence" value="ECO:0007669"/>
    <property type="project" value="InterPro"/>
</dbReference>
<evidence type="ECO:0000256" key="6">
    <source>
        <dbReference type="SAM" id="MobiDB-lite"/>
    </source>
</evidence>
<keyword evidence="11" id="KW-1185">Reference proteome</keyword>
<evidence type="ECO:0000313" key="11">
    <source>
        <dbReference type="Proteomes" id="UP001107558"/>
    </source>
</evidence>
<feature type="chain" id="PRO_5039938630" evidence="7">
    <location>
        <begin position="23"/>
        <end position="1261"/>
    </location>
</feature>
<dbReference type="PANTHER" id="PTHR45656">
    <property type="entry name" value="PROTEIN CBR-CLEC-78"/>
    <property type="match status" value="1"/>
</dbReference>
<dbReference type="InterPro" id="IPR051277">
    <property type="entry name" value="SEZ6_CSMD_C4BPB_Regulators"/>
</dbReference>
<evidence type="ECO:0000256" key="7">
    <source>
        <dbReference type="SAM" id="SignalP"/>
    </source>
</evidence>
<feature type="region of interest" description="Disordered" evidence="6">
    <location>
        <begin position="882"/>
        <end position="908"/>
    </location>
</feature>
<evidence type="ECO:0000256" key="2">
    <source>
        <dbReference type="ARBA" id="ARBA00022729"/>
    </source>
</evidence>
<dbReference type="GO" id="GO:0030414">
    <property type="term" value="F:peptidase inhibitor activity"/>
    <property type="evidence" value="ECO:0007669"/>
    <property type="project" value="InterPro"/>
</dbReference>
<keyword evidence="1 5" id="KW-0768">Sushi</keyword>
<dbReference type="FunFam" id="2.10.70.10:FF:000014">
    <property type="entry name" value="Membrane cofactor protein"/>
    <property type="match status" value="1"/>
</dbReference>
<feature type="disulfide bond" evidence="5">
    <location>
        <begin position="1181"/>
        <end position="1208"/>
    </location>
</feature>
<dbReference type="InterPro" id="IPR008197">
    <property type="entry name" value="WAP_dom"/>
</dbReference>
<dbReference type="PROSITE" id="PS50923">
    <property type="entry name" value="SUSHI"/>
    <property type="match status" value="10"/>
</dbReference>
<feature type="domain" description="Sushi" evidence="8">
    <location>
        <begin position="490"/>
        <end position="557"/>
    </location>
</feature>
<keyword evidence="3" id="KW-0677">Repeat</keyword>
<feature type="domain" description="WAP" evidence="9">
    <location>
        <begin position="53"/>
        <end position="106"/>
    </location>
</feature>
<dbReference type="CDD" id="cd00033">
    <property type="entry name" value="CCP"/>
    <property type="match status" value="6"/>
</dbReference>
<evidence type="ECO:0000313" key="10">
    <source>
        <dbReference type="EMBL" id="KAG5681085.1"/>
    </source>
</evidence>
<feature type="domain" description="Sushi" evidence="8">
    <location>
        <begin position="1146"/>
        <end position="1210"/>
    </location>
</feature>
<dbReference type="InterPro" id="IPR035976">
    <property type="entry name" value="Sushi/SCR/CCP_sf"/>
</dbReference>
<feature type="signal peptide" evidence="7">
    <location>
        <begin position="1"/>
        <end position="22"/>
    </location>
</feature>
<feature type="compositionally biased region" description="Acidic residues" evidence="6">
    <location>
        <begin position="29"/>
        <end position="45"/>
    </location>
</feature>
<comment type="caution">
    <text evidence="10">The sequence shown here is derived from an EMBL/GenBank/DDBJ whole genome shotgun (WGS) entry which is preliminary data.</text>
</comment>